<dbReference type="InterPro" id="IPR051320">
    <property type="entry name" value="Viral_Replic_Matur_Polypro"/>
</dbReference>
<evidence type="ECO:0000313" key="1">
    <source>
        <dbReference type="Proteomes" id="UP000695022"/>
    </source>
</evidence>
<keyword evidence="1" id="KW-1185">Reference proteome</keyword>
<dbReference type="GeneID" id="106813707"/>
<dbReference type="Gene3D" id="3.30.70.270">
    <property type="match status" value="1"/>
</dbReference>
<name>A0ABM1EMI1_PRICU</name>
<protein>
    <submittedName>
        <fullName evidence="2">Uncharacterized mitochondrial protein AtMg00860-like</fullName>
    </submittedName>
</protein>
<proteinExistence type="predicted"/>
<reference evidence="2" key="1">
    <citation type="submission" date="2025-08" db="UniProtKB">
        <authorList>
            <consortium name="RefSeq"/>
        </authorList>
    </citation>
    <scope>IDENTIFICATION</scope>
</reference>
<dbReference type="RefSeq" id="XP_014673402.1">
    <property type="nucleotide sequence ID" value="XM_014817916.1"/>
</dbReference>
<dbReference type="InterPro" id="IPR043128">
    <property type="entry name" value="Rev_trsase/Diguanyl_cyclase"/>
</dbReference>
<gene>
    <name evidence="2" type="primary">LOC106813707</name>
</gene>
<evidence type="ECO:0000313" key="2">
    <source>
        <dbReference type="RefSeq" id="XP_014673402.1"/>
    </source>
</evidence>
<dbReference type="Proteomes" id="UP000695022">
    <property type="component" value="Unplaced"/>
</dbReference>
<dbReference type="PANTHER" id="PTHR33064">
    <property type="entry name" value="POL PROTEIN"/>
    <property type="match status" value="1"/>
</dbReference>
<dbReference type="InterPro" id="IPR043502">
    <property type="entry name" value="DNA/RNA_pol_sf"/>
</dbReference>
<accession>A0ABM1EMI1</accession>
<dbReference type="SUPFAM" id="SSF56672">
    <property type="entry name" value="DNA/RNA polymerases"/>
    <property type="match status" value="1"/>
</dbReference>
<dbReference type="PANTHER" id="PTHR33064:SF29">
    <property type="entry name" value="PEPTIDASE A2 DOMAIN-CONTAINING PROTEIN-RELATED"/>
    <property type="match status" value="1"/>
</dbReference>
<organism evidence="1 2">
    <name type="scientific">Priapulus caudatus</name>
    <name type="common">Priapulid worm</name>
    <dbReference type="NCBI Taxonomy" id="37621"/>
    <lineage>
        <taxon>Eukaryota</taxon>
        <taxon>Metazoa</taxon>
        <taxon>Ecdysozoa</taxon>
        <taxon>Scalidophora</taxon>
        <taxon>Priapulida</taxon>
        <taxon>Priapulimorpha</taxon>
        <taxon>Priapulimorphida</taxon>
        <taxon>Priapulidae</taxon>
        <taxon>Priapulus</taxon>
    </lineage>
</organism>
<sequence length="160" mass="17972">MRDAGLIARPSKFMLGYSKLKFLGHKVGGGNVGPQDVLVSRIQNAPVPQTKQEVRAFMGLAGYYRKYIPNFATIAAPLTDLTRNGQPNKIRLGQAQENTFLVLKRYLLTNPILRLPDMKILYTAHRRIGYGNRSDFTTESNGELFPVSYASKRLCPREKA</sequence>